<comment type="caution">
    <text evidence="6">The sequence shown here is derived from an EMBL/GenBank/DDBJ whole genome shotgun (WGS) entry which is preliminary data.</text>
</comment>
<accession>A0ABY3CFX3</accession>
<evidence type="ECO:0000256" key="2">
    <source>
        <dbReference type="ARBA" id="ARBA00023224"/>
    </source>
</evidence>
<keyword evidence="2 3" id="KW-0807">Transducer</keyword>
<reference evidence="6 7" key="1">
    <citation type="journal article" date="2019" name="Antonie Van Leeuwenhoek">
        <title>Description of 'Ca. Methylobacter oryzae' KRF1, a novel species from the environmentally important Methylobacter clade 2.</title>
        <authorList>
            <person name="Khatri K."/>
            <person name="Mohite J.A."/>
            <person name="Pandit P.S."/>
            <person name="Bahulikar R."/>
            <person name="Rahalkar M.C."/>
        </authorList>
    </citation>
    <scope>NUCLEOTIDE SEQUENCE [LARGE SCALE GENOMIC DNA]</scope>
    <source>
        <strain evidence="6 7">KRF1</strain>
    </source>
</reference>
<feature type="transmembrane region" description="Helical" evidence="4">
    <location>
        <begin position="12"/>
        <end position="31"/>
    </location>
</feature>
<name>A0ABY3CFX3_9GAMM</name>
<keyword evidence="7" id="KW-1185">Reference proteome</keyword>
<evidence type="ECO:0000313" key="7">
    <source>
        <dbReference type="Proteomes" id="UP000733744"/>
    </source>
</evidence>
<evidence type="ECO:0000313" key="6">
    <source>
        <dbReference type="EMBL" id="TRX02653.1"/>
    </source>
</evidence>
<feature type="transmembrane region" description="Helical" evidence="4">
    <location>
        <begin position="37"/>
        <end position="55"/>
    </location>
</feature>
<evidence type="ECO:0000256" key="4">
    <source>
        <dbReference type="SAM" id="Phobius"/>
    </source>
</evidence>
<dbReference type="PANTHER" id="PTHR32089:SF41">
    <property type="entry name" value="METHYL-ACCEPTING CHEMOTAXIS PROTEIN"/>
    <property type="match status" value="1"/>
</dbReference>
<evidence type="ECO:0000259" key="5">
    <source>
        <dbReference type="PROSITE" id="PS50111"/>
    </source>
</evidence>
<comment type="subcellular location">
    <subcellularLocation>
        <location evidence="1">Membrane</location>
    </subcellularLocation>
</comment>
<feature type="domain" description="Methyl-accepting transducer" evidence="5">
    <location>
        <begin position="192"/>
        <end position="355"/>
    </location>
</feature>
<dbReference type="EMBL" id="RYFG02000010">
    <property type="protein sequence ID" value="TRX02653.1"/>
    <property type="molecule type" value="Genomic_DNA"/>
</dbReference>
<dbReference type="PANTHER" id="PTHR32089">
    <property type="entry name" value="METHYL-ACCEPTING CHEMOTAXIS PROTEIN MCPB"/>
    <property type="match status" value="1"/>
</dbReference>
<protein>
    <recommendedName>
        <fullName evidence="5">Methyl-accepting transducer domain-containing protein</fullName>
    </recommendedName>
</protein>
<organism evidence="6 7">
    <name type="scientific">Candidatus Methylobacter oryzae</name>
    <dbReference type="NCBI Taxonomy" id="2497749"/>
    <lineage>
        <taxon>Bacteria</taxon>
        <taxon>Pseudomonadati</taxon>
        <taxon>Pseudomonadota</taxon>
        <taxon>Gammaproteobacteria</taxon>
        <taxon>Methylococcales</taxon>
        <taxon>Methylococcaceae</taxon>
        <taxon>Methylobacter</taxon>
    </lineage>
</organism>
<dbReference type="InterPro" id="IPR004089">
    <property type="entry name" value="MCPsignal_dom"/>
</dbReference>
<proteinExistence type="predicted"/>
<sequence length="494" mass="55096">MEEAMKFYRNEYWLTFPLLLCGALGVLGFTVSSRFEINNLVMAAGLIVMFAGLHLRSRSRYRVALQMQEQSLTERWQQDYEQKIKALQHEHSEAVSRAGSSQIEAERKHIGKLINELTQCFDMLSSRLDGQEPGKPQPASNEPLSLDARITDLTQRFDVLIGFLDSKAEDADRQEFSIEGLDSLCQKVLPIWSNQVEMARRHTEESISDLAERFDSLSKRLDAAVLASQSTMEGDHDSNGGIVELLRDSQQALSSITQALSTSLEEKEKLLRSIEDLSGYTDQLSKMAWEVSSIASQTNLLALNAAVQAARAGDAGHGFSVVADEVRKLSRSSGDVGRKITETIEAVNDAIENTLVISHKFARQDKETLNSAEQIIATVLSHFTRAAAGLSDSAELLRSENTAINHAIADVFVDLQFQDRVSQILTLVCGDLNKLEQHLEALKNEKDIDGSCRSVNVEKWLEELSMTYTMEEQLKVHSGEKAEINTHQNTITFF</sequence>
<keyword evidence="4" id="KW-0472">Membrane</keyword>
<dbReference type="SMART" id="SM00283">
    <property type="entry name" value="MA"/>
    <property type="match status" value="1"/>
</dbReference>
<gene>
    <name evidence="6" type="ORF">EKO24_002475</name>
</gene>
<dbReference type="Gene3D" id="1.10.287.950">
    <property type="entry name" value="Methyl-accepting chemotaxis protein"/>
    <property type="match status" value="1"/>
</dbReference>
<dbReference type="Proteomes" id="UP000733744">
    <property type="component" value="Unassembled WGS sequence"/>
</dbReference>
<dbReference type="SUPFAM" id="SSF58104">
    <property type="entry name" value="Methyl-accepting chemotaxis protein (MCP) signaling domain"/>
    <property type="match status" value="1"/>
</dbReference>
<keyword evidence="4" id="KW-1133">Transmembrane helix</keyword>
<keyword evidence="4" id="KW-0812">Transmembrane</keyword>
<dbReference type="Pfam" id="PF00015">
    <property type="entry name" value="MCPsignal"/>
    <property type="match status" value="1"/>
</dbReference>
<evidence type="ECO:0000256" key="3">
    <source>
        <dbReference type="PROSITE-ProRule" id="PRU00284"/>
    </source>
</evidence>
<evidence type="ECO:0000256" key="1">
    <source>
        <dbReference type="ARBA" id="ARBA00004370"/>
    </source>
</evidence>
<dbReference type="PROSITE" id="PS50111">
    <property type="entry name" value="CHEMOTAXIS_TRANSDUC_2"/>
    <property type="match status" value="1"/>
</dbReference>